<evidence type="ECO:0000259" key="1">
    <source>
        <dbReference type="Pfam" id="PF04773"/>
    </source>
</evidence>
<dbReference type="EMBL" id="FOQO01000014">
    <property type="protein sequence ID" value="SFJ81864.1"/>
    <property type="molecule type" value="Genomic_DNA"/>
</dbReference>
<organism evidence="3 4">
    <name type="scientific">Parapedobacter indicus</name>
    <dbReference type="NCBI Taxonomy" id="1477437"/>
    <lineage>
        <taxon>Bacteria</taxon>
        <taxon>Pseudomonadati</taxon>
        <taxon>Bacteroidota</taxon>
        <taxon>Sphingobacteriia</taxon>
        <taxon>Sphingobacteriales</taxon>
        <taxon>Sphingobacteriaceae</taxon>
        <taxon>Parapedobacter</taxon>
    </lineage>
</organism>
<dbReference type="Proteomes" id="UP000198670">
    <property type="component" value="Unassembled WGS sequence"/>
</dbReference>
<feature type="domain" description="Protein FecR C-terminal" evidence="2">
    <location>
        <begin position="262"/>
        <end position="330"/>
    </location>
</feature>
<dbReference type="InterPro" id="IPR012373">
    <property type="entry name" value="Ferrdict_sens_TM"/>
</dbReference>
<dbReference type="Gene3D" id="2.60.120.1440">
    <property type="match status" value="1"/>
</dbReference>
<dbReference type="PIRSF" id="PIRSF018266">
    <property type="entry name" value="FecR"/>
    <property type="match status" value="1"/>
</dbReference>
<sequence length="331" mass="37557">MDKSTFFELATKILAGEASAAEQEKFNSYLRNEEYLKLYNWLREEWQKELKYKPGEFDLERGLRKLRSKITDATEADTRQQSSILSLKRVLQVAASLLVLVSISILVYRLNAPHHVTQQTDRVTVSAQRGERKTFELPDGSAVSLNSGATIQYPAAFSGDLREIHLTGEAFFDVTTDKKRPFVVTAGGFETTVLGTSFDINHTGGMISVTVETGRVRVAKSGRHEEVILEKGEQATFDRSADRFRKTAVIAAKYTEWKDHTLRFDEITVREAFEKMEAWYDVTIQCDSAALLNRTIKGTYHNESLQNVLDDLAFMIDMTYTYQSADTLIIH</sequence>
<dbReference type="GO" id="GO:0016989">
    <property type="term" value="F:sigma factor antagonist activity"/>
    <property type="evidence" value="ECO:0007669"/>
    <property type="project" value="TreeGrafter"/>
</dbReference>
<accession>A0A1I3UEC2</accession>
<dbReference type="OrthoDB" id="1524389at2"/>
<gene>
    <name evidence="3" type="ORF">SAMN05444682_114138</name>
</gene>
<proteinExistence type="predicted"/>
<dbReference type="InterPro" id="IPR032508">
    <property type="entry name" value="FecR_C"/>
</dbReference>
<evidence type="ECO:0000313" key="3">
    <source>
        <dbReference type="EMBL" id="SFJ81864.1"/>
    </source>
</evidence>
<evidence type="ECO:0000259" key="2">
    <source>
        <dbReference type="Pfam" id="PF16344"/>
    </source>
</evidence>
<dbReference type="PANTHER" id="PTHR30273">
    <property type="entry name" value="PERIPLASMIC SIGNAL SENSOR AND SIGMA FACTOR ACTIVATOR FECR-RELATED"/>
    <property type="match status" value="1"/>
</dbReference>
<protein>
    <submittedName>
        <fullName evidence="3">FecR family protein</fullName>
    </submittedName>
</protein>
<dbReference type="Pfam" id="PF16344">
    <property type="entry name" value="FecR_C"/>
    <property type="match status" value="1"/>
</dbReference>
<feature type="domain" description="FecR protein" evidence="1">
    <location>
        <begin position="124"/>
        <end position="217"/>
    </location>
</feature>
<keyword evidence="4" id="KW-1185">Reference proteome</keyword>
<dbReference type="AlphaFoldDB" id="A0A1I3UEC2"/>
<dbReference type="RefSeq" id="WP_090631712.1">
    <property type="nucleotide sequence ID" value="NZ_FOQO01000014.1"/>
</dbReference>
<dbReference type="InterPro" id="IPR006860">
    <property type="entry name" value="FecR"/>
</dbReference>
<dbReference type="STRING" id="1477437.SAMN05444682_114138"/>
<dbReference type="Gene3D" id="3.55.50.30">
    <property type="match status" value="1"/>
</dbReference>
<dbReference type="PANTHER" id="PTHR30273:SF2">
    <property type="entry name" value="PROTEIN FECR"/>
    <property type="match status" value="1"/>
</dbReference>
<reference evidence="3 4" key="1">
    <citation type="submission" date="2016-10" db="EMBL/GenBank/DDBJ databases">
        <authorList>
            <person name="de Groot N.N."/>
        </authorList>
    </citation>
    <scope>NUCLEOTIDE SEQUENCE [LARGE SCALE GENOMIC DNA]</scope>
    <source>
        <strain evidence="3 4">RK1</strain>
    </source>
</reference>
<dbReference type="Pfam" id="PF04773">
    <property type="entry name" value="FecR"/>
    <property type="match status" value="1"/>
</dbReference>
<name>A0A1I3UEC2_9SPHI</name>
<evidence type="ECO:0000313" key="4">
    <source>
        <dbReference type="Proteomes" id="UP000198670"/>
    </source>
</evidence>